<reference evidence="12 14" key="2">
    <citation type="submission" date="2020-08" db="EMBL/GenBank/DDBJ databases">
        <title>Genomic Encyclopedia of Type Strains, Phase III (KMG-III): the genomes of soil and plant-associated and newly described type strains.</title>
        <authorList>
            <person name="Whitman W."/>
        </authorList>
    </citation>
    <scope>NUCLEOTIDE SEQUENCE [LARGE SCALE GENOMIC DNA]</scope>
    <source>
        <strain evidence="12 14">CECT 8088</strain>
    </source>
</reference>
<keyword evidence="14" id="KW-1185">Reference proteome</keyword>
<feature type="transmembrane region" description="Helical" evidence="10">
    <location>
        <begin position="236"/>
        <end position="252"/>
    </location>
</feature>
<evidence type="ECO:0000313" key="14">
    <source>
        <dbReference type="Proteomes" id="UP000557688"/>
    </source>
</evidence>
<feature type="transmembrane region" description="Helical" evidence="10">
    <location>
        <begin position="84"/>
        <end position="107"/>
    </location>
</feature>
<dbReference type="Gene3D" id="6.10.140.1330">
    <property type="match status" value="1"/>
</dbReference>
<evidence type="ECO:0000256" key="10">
    <source>
        <dbReference type="SAM" id="Phobius"/>
    </source>
</evidence>
<keyword evidence="6" id="KW-0915">Sodium</keyword>
<evidence type="ECO:0000256" key="6">
    <source>
        <dbReference type="ARBA" id="ARBA00023053"/>
    </source>
</evidence>
<evidence type="ECO:0000256" key="1">
    <source>
        <dbReference type="ARBA" id="ARBA00004651"/>
    </source>
</evidence>
<dbReference type="Proteomes" id="UP000557688">
    <property type="component" value="Unassembled WGS sequence"/>
</dbReference>
<dbReference type="AlphaFoldDB" id="A0A850NNX4"/>
<keyword evidence="7" id="KW-0406">Ion transport</keyword>
<feature type="transmembrane region" description="Helical" evidence="10">
    <location>
        <begin position="6"/>
        <end position="24"/>
    </location>
</feature>
<dbReference type="InterPro" id="IPR018422">
    <property type="entry name" value="Cation/H_exchanger_CPA1"/>
</dbReference>
<evidence type="ECO:0000256" key="5">
    <source>
        <dbReference type="ARBA" id="ARBA00022989"/>
    </source>
</evidence>
<evidence type="ECO:0000256" key="2">
    <source>
        <dbReference type="ARBA" id="ARBA00022448"/>
    </source>
</evidence>
<feature type="transmembrane region" description="Helical" evidence="10">
    <location>
        <begin position="33"/>
        <end position="51"/>
    </location>
</feature>
<evidence type="ECO:0000256" key="3">
    <source>
        <dbReference type="ARBA" id="ARBA00022475"/>
    </source>
</evidence>
<keyword evidence="8 10" id="KW-0472">Membrane</keyword>
<organism evidence="13 15">
    <name type="scientific">Endobacter medicaginis</name>
    <dbReference type="NCBI Taxonomy" id="1181271"/>
    <lineage>
        <taxon>Bacteria</taxon>
        <taxon>Pseudomonadati</taxon>
        <taxon>Pseudomonadota</taxon>
        <taxon>Alphaproteobacteria</taxon>
        <taxon>Acetobacterales</taxon>
        <taxon>Acetobacteraceae</taxon>
        <taxon>Endobacter</taxon>
    </lineage>
</organism>
<dbReference type="Proteomes" id="UP000565205">
    <property type="component" value="Unassembled WGS sequence"/>
</dbReference>
<keyword evidence="9" id="KW-0739">Sodium transport</keyword>
<feature type="transmembrane region" description="Helical" evidence="10">
    <location>
        <begin position="347"/>
        <end position="367"/>
    </location>
</feature>
<comment type="caution">
    <text evidence="13">The sequence shown here is derived from an EMBL/GenBank/DDBJ whole genome shotgun (WGS) entry which is preliminary data.</text>
</comment>
<keyword evidence="5 10" id="KW-1133">Transmembrane helix</keyword>
<feature type="domain" description="Cation/H+ exchanger transmembrane" evidence="11">
    <location>
        <begin position="16"/>
        <end position="401"/>
    </location>
</feature>
<dbReference type="PANTHER" id="PTHR10110:SF86">
    <property type="entry name" value="SODIUM_HYDROGEN EXCHANGER 7"/>
    <property type="match status" value="1"/>
</dbReference>
<name>A0A850NNX4_9PROT</name>
<dbReference type="GO" id="GO:0051453">
    <property type="term" value="P:regulation of intracellular pH"/>
    <property type="evidence" value="ECO:0007669"/>
    <property type="project" value="TreeGrafter"/>
</dbReference>
<dbReference type="RefSeq" id="WP_176621783.1">
    <property type="nucleotide sequence ID" value="NZ_JABXXQ010000010.1"/>
</dbReference>
<dbReference type="InterPro" id="IPR006153">
    <property type="entry name" value="Cation/H_exchanger_TM"/>
</dbReference>
<dbReference type="EMBL" id="JABXXQ010000010">
    <property type="protein sequence ID" value="NVN29052.1"/>
    <property type="molecule type" value="Genomic_DNA"/>
</dbReference>
<accession>A0A850NNX4</accession>
<comment type="subcellular location">
    <subcellularLocation>
        <location evidence="1">Cell membrane</location>
        <topology evidence="1">Multi-pass membrane protein</topology>
    </subcellularLocation>
</comment>
<feature type="transmembrane region" description="Helical" evidence="10">
    <location>
        <begin position="185"/>
        <end position="206"/>
    </location>
</feature>
<evidence type="ECO:0000259" key="11">
    <source>
        <dbReference type="Pfam" id="PF00999"/>
    </source>
</evidence>
<dbReference type="Pfam" id="PF00999">
    <property type="entry name" value="Na_H_Exchanger"/>
    <property type="match status" value="1"/>
</dbReference>
<feature type="transmembrane region" description="Helical" evidence="10">
    <location>
        <begin position="304"/>
        <end position="326"/>
    </location>
</feature>
<evidence type="ECO:0000256" key="8">
    <source>
        <dbReference type="ARBA" id="ARBA00023136"/>
    </source>
</evidence>
<protein>
    <submittedName>
        <fullName evidence="12">CPA1 family monovalent cation:H+ antiporter</fullName>
    </submittedName>
    <submittedName>
        <fullName evidence="13">Sodium:proton antiporter</fullName>
    </submittedName>
</protein>
<feature type="transmembrane region" description="Helical" evidence="10">
    <location>
        <begin position="57"/>
        <end position="77"/>
    </location>
</feature>
<keyword evidence="2" id="KW-0813">Transport</keyword>
<dbReference type="EMBL" id="JACHXV010000001">
    <property type="protein sequence ID" value="MBB3172372.1"/>
    <property type="molecule type" value="Genomic_DNA"/>
</dbReference>
<dbReference type="GO" id="GO:0098719">
    <property type="term" value="P:sodium ion import across plasma membrane"/>
    <property type="evidence" value="ECO:0007669"/>
    <property type="project" value="TreeGrafter"/>
</dbReference>
<evidence type="ECO:0000313" key="15">
    <source>
        <dbReference type="Proteomes" id="UP000565205"/>
    </source>
</evidence>
<proteinExistence type="predicted"/>
<feature type="transmembrane region" description="Helical" evidence="10">
    <location>
        <begin position="379"/>
        <end position="403"/>
    </location>
</feature>
<feature type="transmembrane region" description="Helical" evidence="10">
    <location>
        <begin position="273"/>
        <end position="292"/>
    </location>
</feature>
<sequence length="532" mass="56877">MHPVEILEMVIAMFVAILALSWVAERLRLPPSVALLCGGSGLAFLPGMPTMHLDPDLVLALFLPPLLADGAWSAAILHFRQHFIGILSLAVGAVLFTTFVVAVVAHWMVPSLPWAACAALGAIVSPPDAVSARAVLSRVRLPRRLSTLLEGESMLNDASGLVLFRFAVVAATGGTFSLGAGLEKFAVLAIGGAAVGGAIGWAWAWVMRRVLEDDIVITSACLVCWISYFIGEKLGVSGVIATVAAGMVLGWSQHSVMRASTRIRGVAFWRTMIFLLEATVFMLIGFSLRAVLERVGGFGVVWHQMSGFVLAIVLAMTLARFVWVYGSDAVVRLLRAVGVRRYPPLGGAEALVLSWAGMRGVVSLAVALTLPETMPGRDIMLVAAFGVIVATVVLQGMTLGLAIRCTGLRPPASDRMPLTLSEAEVVLAEAQLEAVRRAAYGEDGALIHPRLLDQYERRASVTATYAAHEDEHHGNLVAHFDVVLAATRAGREALLRLYRTHRIDSEMMADLEHDLDLEELGAVAAKGQHPAA</sequence>
<evidence type="ECO:0000256" key="4">
    <source>
        <dbReference type="ARBA" id="ARBA00022692"/>
    </source>
</evidence>
<evidence type="ECO:0000313" key="12">
    <source>
        <dbReference type="EMBL" id="MBB3172372.1"/>
    </source>
</evidence>
<dbReference type="GO" id="GO:0015385">
    <property type="term" value="F:sodium:proton antiporter activity"/>
    <property type="evidence" value="ECO:0007669"/>
    <property type="project" value="InterPro"/>
</dbReference>
<evidence type="ECO:0000313" key="13">
    <source>
        <dbReference type="EMBL" id="NVN29052.1"/>
    </source>
</evidence>
<gene>
    <name evidence="12" type="ORF">FHR90_000178</name>
    <name evidence="13" type="ORF">HUK83_01655</name>
</gene>
<dbReference type="GO" id="GO:0005886">
    <property type="term" value="C:plasma membrane"/>
    <property type="evidence" value="ECO:0007669"/>
    <property type="project" value="UniProtKB-SubCell"/>
</dbReference>
<keyword evidence="3" id="KW-1003">Cell membrane</keyword>
<feature type="transmembrane region" description="Helical" evidence="10">
    <location>
        <begin position="157"/>
        <end position="179"/>
    </location>
</feature>
<keyword evidence="4 10" id="KW-0812">Transmembrane</keyword>
<reference evidence="13 15" key="1">
    <citation type="submission" date="2020-06" db="EMBL/GenBank/DDBJ databases">
        <title>Description of novel acetic acid bacteria.</title>
        <authorList>
            <person name="Sombolestani A."/>
        </authorList>
    </citation>
    <scope>NUCLEOTIDE SEQUENCE [LARGE SCALE GENOMIC DNA]</scope>
    <source>
        <strain evidence="13 15">LMG 26838</strain>
    </source>
</reference>
<dbReference type="GO" id="GO:0015386">
    <property type="term" value="F:potassium:proton antiporter activity"/>
    <property type="evidence" value="ECO:0007669"/>
    <property type="project" value="TreeGrafter"/>
</dbReference>
<dbReference type="PANTHER" id="PTHR10110">
    <property type="entry name" value="SODIUM/HYDROGEN EXCHANGER"/>
    <property type="match status" value="1"/>
</dbReference>
<evidence type="ECO:0000256" key="7">
    <source>
        <dbReference type="ARBA" id="ARBA00023065"/>
    </source>
</evidence>
<evidence type="ECO:0000256" key="9">
    <source>
        <dbReference type="ARBA" id="ARBA00023201"/>
    </source>
</evidence>